<evidence type="ECO:0000313" key="3">
    <source>
        <dbReference type="Proteomes" id="UP000066042"/>
    </source>
</evidence>
<proteinExistence type="predicted"/>
<evidence type="ECO:0000256" key="1">
    <source>
        <dbReference type="SAM" id="Phobius"/>
    </source>
</evidence>
<name>A0A0S1XF86_THEBA</name>
<dbReference type="AlphaFoldDB" id="A0A0S1XF86"/>
<accession>A0A0S1XF86</accession>
<evidence type="ECO:0000313" key="2">
    <source>
        <dbReference type="EMBL" id="ALM76463.1"/>
    </source>
</evidence>
<protein>
    <submittedName>
        <fullName evidence="2">Uncharacterized protein</fullName>
    </submittedName>
</protein>
<dbReference type="GeneID" id="26137783"/>
<gene>
    <name evidence="2" type="ORF">TBCH5v1_2574</name>
</gene>
<keyword evidence="1" id="KW-1133">Transmembrane helix</keyword>
<sequence length="74" mass="8623">MAYVKLIKFRGHDFSEKARRKIALEKPKVESVKPADKGERKLELWQRLFGSGIILLLLALTLLLAKKYIDSKRR</sequence>
<organism evidence="2 3">
    <name type="scientific">Thermococcus barophilus</name>
    <dbReference type="NCBI Taxonomy" id="55802"/>
    <lineage>
        <taxon>Archaea</taxon>
        <taxon>Methanobacteriati</taxon>
        <taxon>Methanobacteriota</taxon>
        <taxon>Thermococci</taxon>
        <taxon>Thermococcales</taxon>
        <taxon>Thermococcaceae</taxon>
        <taxon>Thermococcus</taxon>
    </lineage>
</organism>
<dbReference type="PATRIC" id="fig|55802.8.peg.2559"/>
<dbReference type="RefSeq" id="WP_056934842.1">
    <property type="nucleotide sequence ID" value="NZ_CP013050.1"/>
</dbReference>
<feature type="transmembrane region" description="Helical" evidence="1">
    <location>
        <begin position="44"/>
        <end position="65"/>
    </location>
</feature>
<dbReference type="Proteomes" id="UP000066042">
    <property type="component" value="Chromosome"/>
</dbReference>
<dbReference type="STRING" id="55802.TBCH5v1_2574"/>
<reference evidence="2 3" key="1">
    <citation type="journal article" date="2016" name="Genome Announc.">
        <title>Complete genome sequence of the hyperthermophilic and piezophilic archaeon Thermococcus barophilus Ch5, capable of growth at the expense of hydrogenogenesis from carbon monoxide and formate.</title>
        <authorList>
            <person name="Oger P."/>
            <person name="Sokolova T.G."/>
            <person name="Kozhevnikova D.A."/>
            <person name="Taranov E.A."/>
            <person name="Vannier P."/>
            <person name="Lee H.S."/>
            <person name="Kwon K.K."/>
            <person name="Kang S.G."/>
            <person name="Lee J.H."/>
            <person name="Bonch-Osmolovskaya E.A."/>
            <person name="Lebedinsky A.V."/>
        </authorList>
    </citation>
    <scope>NUCLEOTIDE SEQUENCE [LARGE SCALE GENOMIC DNA]</scope>
    <source>
        <strain evidence="3">Ch5</strain>
    </source>
</reference>
<dbReference type="EMBL" id="CP013050">
    <property type="protein sequence ID" value="ALM76463.1"/>
    <property type="molecule type" value="Genomic_DNA"/>
</dbReference>
<keyword evidence="1" id="KW-0472">Membrane</keyword>
<keyword evidence="1" id="KW-0812">Transmembrane</keyword>